<accession>A0A1Y2JZQ1</accession>
<evidence type="ECO:0000256" key="10">
    <source>
        <dbReference type="PIRNR" id="PIRNR017901"/>
    </source>
</evidence>
<dbReference type="InterPro" id="IPR011556">
    <property type="entry name" value="Glut_cys_lig_pln_type"/>
</dbReference>
<dbReference type="InterPro" id="IPR006336">
    <property type="entry name" value="GCS2"/>
</dbReference>
<dbReference type="EMBL" id="LVJN01000021">
    <property type="protein sequence ID" value="OSM00395.1"/>
    <property type="molecule type" value="Genomic_DNA"/>
</dbReference>
<dbReference type="InterPro" id="IPR035434">
    <property type="entry name" value="GCL_bact_plant"/>
</dbReference>
<organism evidence="11 12">
    <name type="scientific">Magnetofaba australis IT-1</name>
    <dbReference type="NCBI Taxonomy" id="1434232"/>
    <lineage>
        <taxon>Bacteria</taxon>
        <taxon>Pseudomonadati</taxon>
        <taxon>Pseudomonadota</taxon>
        <taxon>Magnetococcia</taxon>
        <taxon>Magnetococcales</taxon>
        <taxon>Magnetococcaceae</taxon>
        <taxon>Magnetofaba</taxon>
    </lineage>
</organism>
<evidence type="ECO:0000313" key="11">
    <source>
        <dbReference type="EMBL" id="OSM00395.1"/>
    </source>
</evidence>
<dbReference type="GO" id="GO:0005524">
    <property type="term" value="F:ATP binding"/>
    <property type="evidence" value="ECO:0007669"/>
    <property type="project" value="UniProtKB-UniRule"/>
</dbReference>
<dbReference type="RefSeq" id="WP_198947974.1">
    <property type="nucleotide sequence ID" value="NZ_LVJN01000021.1"/>
</dbReference>
<dbReference type="NCBIfam" id="TIGR01436">
    <property type="entry name" value="glu_cys_lig_pln"/>
    <property type="match status" value="1"/>
</dbReference>
<keyword evidence="6 10" id="KW-0547">Nucleotide-binding</keyword>
<dbReference type="PIRSF" id="PIRSF017901">
    <property type="entry name" value="GCL"/>
    <property type="match status" value="1"/>
</dbReference>
<dbReference type="AlphaFoldDB" id="A0A1Y2JZQ1"/>
<evidence type="ECO:0000256" key="3">
    <source>
        <dbReference type="ARBA" id="ARBA00011153"/>
    </source>
</evidence>
<keyword evidence="12" id="KW-1185">Reference proteome</keyword>
<evidence type="ECO:0000256" key="4">
    <source>
        <dbReference type="ARBA" id="ARBA00022598"/>
    </source>
</evidence>
<keyword evidence="5" id="KW-0317">Glutathione biosynthesis</keyword>
<dbReference type="STRING" id="1434232.MAIT1_00904"/>
<keyword evidence="9" id="KW-1015">Disulfide bond</keyword>
<evidence type="ECO:0000256" key="6">
    <source>
        <dbReference type="ARBA" id="ARBA00022741"/>
    </source>
</evidence>
<evidence type="ECO:0000256" key="5">
    <source>
        <dbReference type="ARBA" id="ARBA00022684"/>
    </source>
</evidence>
<protein>
    <recommendedName>
        <fullName evidence="10">Glutamate--cysteine ligase</fullName>
        <ecNumber evidence="10">6.3.2.2</ecNumber>
    </recommendedName>
</protein>
<gene>
    <name evidence="11" type="ORF">MAIT1_00904</name>
</gene>
<comment type="similarity">
    <text evidence="2">Belongs to the carboxylate-amine ligase family. Glutamate--cysteine ligase type 2 subfamily.</text>
</comment>
<dbReference type="GO" id="GO:0006750">
    <property type="term" value="P:glutathione biosynthetic process"/>
    <property type="evidence" value="ECO:0007669"/>
    <property type="project" value="UniProtKB-UniRule"/>
</dbReference>
<proteinExistence type="inferred from homology"/>
<dbReference type="InterPro" id="IPR014746">
    <property type="entry name" value="Gln_synth/guanido_kin_cat_dom"/>
</dbReference>
<comment type="pathway">
    <text evidence="1">Sulfur metabolism; glutathione biosynthesis; glutathione from L-cysteine and L-glutamate: step 1/2.</text>
</comment>
<keyword evidence="8" id="KW-0809">Transit peptide</keyword>
<comment type="function">
    <text evidence="10">Catalyzes the synthesis of gamma-glutamylcysteine (gamma-GC).</text>
</comment>
<dbReference type="Proteomes" id="UP000194003">
    <property type="component" value="Unassembled WGS sequence"/>
</dbReference>
<comment type="similarity">
    <text evidence="10">Belongs to the glutamate--cysteine ligase type 2 family. EgtA subfamily.</text>
</comment>
<dbReference type="Gene3D" id="3.30.590.20">
    <property type="match status" value="1"/>
</dbReference>
<evidence type="ECO:0000256" key="7">
    <source>
        <dbReference type="ARBA" id="ARBA00022840"/>
    </source>
</evidence>
<dbReference type="GO" id="GO:0004357">
    <property type="term" value="F:glutamate-cysteine ligase activity"/>
    <property type="evidence" value="ECO:0007669"/>
    <property type="project" value="UniProtKB-UniRule"/>
</dbReference>
<sequence>MTDALDPHQPIESIEPLIEHLQQGCKPVEQFRIGTEHEKFGFRKKDLAPIPYEGCYGIRVLLEVMATRFEWEPIKEADNIIGLIKDGASVTLEPGGQLELSGAPLATIHETQDEINEHLRQLGEVCRDLDIAFLGMGAQPKWSFKSIPWMPKGRYRVMREYLPAKGKLSLDMMARTATVQANMDFSSEADMVDKYRLSLALQPLVTALFANSPFLDGEPNGFLSYRGEVWRHTDPDRCGVPPFVFEEGFGFARYAEYALDTPMLFLYRDGEYSHADGIPFRAFLEGKHPKLPGVRPTMEDWKTHLSTLFPDVRLKQYLEMRGADSGNSANLCALPALFKGLLHDEAAMRAAWKRVAHWSWEERLQVATQAPKLGLNTPISGTNKETLQDLALSILEIARQSLMKQAQRNANGCDESVFLTPLFDVASSGETPAERLLNAYHNRWNQSVDPLFREEEVDSFYAECG</sequence>
<dbReference type="Pfam" id="PF04107">
    <property type="entry name" value="GCS2"/>
    <property type="match status" value="1"/>
</dbReference>
<dbReference type="EC" id="6.3.2.2" evidence="10"/>
<evidence type="ECO:0000256" key="9">
    <source>
        <dbReference type="ARBA" id="ARBA00023157"/>
    </source>
</evidence>
<dbReference type="PANTHER" id="PTHR34378:SF1">
    <property type="entry name" value="GLUTAMATE--CYSTEINE LIGASE, CHLOROPLASTIC"/>
    <property type="match status" value="1"/>
</dbReference>
<name>A0A1Y2JZQ1_9PROT</name>
<evidence type="ECO:0000256" key="2">
    <source>
        <dbReference type="ARBA" id="ARBA00010253"/>
    </source>
</evidence>
<keyword evidence="7 10" id="KW-0067">ATP-binding</keyword>
<keyword evidence="4 10" id="KW-0436">Ligase</keyword>
<evidence type="ECO:0000256" key="8">
    <source>
        <dbReference type="ARBA" id="ARBA00022946"/>
    </source>
</evidence>
<evidence type="ECO:0000256" key="1">
    <source>
        <dbReference type="ARBA" id="ARBA00005006"/>
    </source>
</evidence>
<dbReference type="PANTHER" id="PTHR34378">
    <property type="entry name" value="GLUTAMATE--CYSTEINE LIGASE, CHLOROPLASTIC"/>
    <property type="match status" value="1"/>
</dbReference>
<comment type="subunit">
    <text evidence="3">Homodimer or monomer when oxidized or reduced, respectively.</text>
</comment>
<comment type="catalytic activity">
    <reaction evidence="10">
        <text>L-cysteine + L-glutamate + ATP = gamma-L-glutamyl-L-cysteine + ADP + phosphate + H(+)</text>
        <dbReference type="Rhea" id="RHEA:13285"/>
        <dbReference type="ChEBI" id="CHEBI:15378"/>
        <dbReference type="ChEBI" id="CHEBI:29985"/>
        <dbReference type="ChEBI" id="CHEBI:30616"/>
        <dbReference type="ChEBI" id="CHEBI:35235"/>
        <dbReference type="ChEBI" id="CHEBI:43474"/>
        <dbReference type="ChEBI" id="CHEBI:58173"/>
        <dbReference type="ChEBI" id="CHEBI:456216"/>
        <dbReference type="EC" id="6.3.2.2"/>
    </reaction>
</comment>
<comment type="caution">
    <text evidence="11">The sequence shown here is derived from an EMBL/GenBank/DDBJ whole genome shotgun (WGS) entry which is preliminary data.</text>
</comment>
<evidence type="ECO:0000313" key="12">
    <source>
        <dbReference type="Proteomes" id="UP000194003"/>
    </source>
</evidence>
<dbReference type="SUPFAM" id="SSF55931">
    <property type="entry name" value="Glutamine synthetase/guanido kinase"/>
    <property type="match status" value="1"/>
</dbReference>
<reference evidence="11 12" key="1">
    <citation type="journal article" date="2016" name="BMC Genomics">
        <title>Combined genomic and structural analyses of a cultured magnetotactic bacterium reveals its niche adaptation to a dynamic environment.</title>
        <authorList>
            <person name="Araujo A.C."/>
            <person name="Morillo V."/>
            <person name="Cypriano J."/>
            <person name="Teixeira L.C."/>
            <person name="Leao P."/>
            <person name="Lyra S."/>
            <person name="Almeida L.G."/>
            <person name="Bazylinski D.A."/>
            <person name="Vasconcellos A.T."/>
            <person name="Abreu F."/>
            <person name="Lins U."/>
        </authorList>
    </citation>
    <scope>NUCLEOTIDE SEQUENCE [LARGE SCALE GENOMIC DNA]</scope>
    <source>
        <strain evidence="11 12">IT-1</strain>
    </source>
</reference>